<sequence>MARILIPLAFIAFAFWVVSIVDCAMQPEVRHRGASKRVWILITLVPVIGGILWWTIGRSRPSQMQAAAPSAPPPDDDPRFSASDERIRRLEEELAMLDVEDAFNADDAPDRDGAEEDEPDDPRDARG</sequence>
<feature type="compositionally biased region" description="Acidic residues" evidence="6">
    <location>
        <begin position="97"/>
        <end position="121"/>
    </location>
</feature>
<evidence type="ECO:0000259" key="8">
    <source>
        <dbReference type="Pfam" id="PF13396"/>
    </source>
</evidence>
<reference evidence="9" key="2">
    <citation type="submission" date="2021-04" db="EMBL/GenBank/DDBJ databases">
        <authorList>
            <person name="Gilroy R."/>
        </authorList>
    </citation>
    <scope>NUCLEOTIDE SEQUENCE</scope>
    <source>
        <strain evidence="9">ChiHjej8B7-3636</strain>
    </source>
</reference>
<feature type="transmembrane region" description="Helical" evidence="7">
    <location>
        <begin position="39"/>
        <end position="56"/>
    </location>
</feature>
<evidence type="ECO:0000256" key="6">
    <source>
        <dbReference type="SAM" id="MobiDB-lite"/>
    </source>
</evidence>
<feature type="region of interest" description="Disordered" evidence="6">
    <location>
        <begin position="97"/>
        <end position="127"/>
    </location>
</feature>
<feature type="domain" description="Cardiolipin synthase N-terminal" evidence="8">
    <location>
        <begin position="14"/>
        <end position="58"/>
    </location>
</feature>
<evidence type="ECO:0000256" key="3">
    <source>
        <dbReference type="ARBA" id="ARBA00022692"/>
    </source>
</evidence>
<evidence type="ECO:0000256" key="1">
    <source>
        <dbReference type="ARBA" id="ARBA00004651"/>
    </source>
</evidence>
<keyword evidence="5 7" id="KW-0472">Membrane</keyword>
<evidence type="ECO:0000256" key="5">
    <source>
        <dbReference type="ARBA" id="ARBA00023136"/>
    </source>
</evidence>
<dbReference type="EMBL" id="DXAM01000143">
    <property type="protein sequence ID" value="HJA05306.1"/>
    <property type="molecule type" value="Genomic_DNA"/>
</dbReference>
<dbReference type="Pfam" id="PF13396">
    <property type="entry name" value="PLDc_N"/>
    <property type="match status" value="1"/>
</dbReference>
<comment type="subcellular location">
    <subcellularLocation>
        <location evidence="1">Cell membrane</location>
        <topology evidence="1">Multi-pass membrane protein</topology>
    </subcellularLocation>
</comment>
<evidence type="ECO:0000256" key="7">
    <source>
        <dbReference type="SAM" id="Phobius"/>
    </source>
</evidence>
<evidence type="ECO:0000313" key="10">
    <source>
        <dbReference type="Proteomes" id="UP000824220"/>
    </source>
</evidence>
<name>A0A9D2H7V8_9MICO</name>
<protein>
    <submittedName>
        <fullName evidence="9">PLD nuclease N-terminal domain-containing protein</fullName>
    </submittedName>
</protein>
<keyword evidence="2" id="KW-1003">Cell membrane</keyword>
<reference evidence="9" key="1">
    <citation type="journal article" date="2021" name="PeerJ">
        <title>Extensive microbial diversity within the chicken gut microbiome revealed by metagenomics and culture.</title>
        <authorList>
            <person name="Gilroy R."/>
            <person name="Ravi A."/>
            <person name="Getino M."/>
            <person name="Pursley I."/>
            <person name="Horton D.L."/>
            <person name="Alikhan N.F."/>
            <person name="Baker D."/>
            <person name="Gharbi K."/>
            <person name="Hall N."/>
            <person name="Watson M."/>
            <person name="Adriaenssens E.M."/>
            <person name="Foster-Nyarko E."/>
            <person name="Jarju S."/>
            <person name="Secka A."/>
            <person name="Antonio M."/>
            <person name="Oren A."/>
            <person name="Chaudhuri R.R."/>
            <person name="La Ragione R."/>
            <person name="Hildebrand F."/>
            <person name="Pallen M.J."/>
        </authorList>
    </citation>
    <scope>NUCLEOTIDE SEQUENCE</scope>
    <source>
        <strain evidence="9">ChiHjej8B7-3636</strain>
    </source>
</reference>
<gene>
    <name evidence="9" type="ORF">H9800_10660</name>
</gene>
<feature type="region of interest" description="Disordered" evidence="6">
    <location>
        <begin position="63"/>
        <end position="84"/>
    </location>
</feature>
<organism evidence="9 10">
    <name type="scientific">Candidatus Microbacterium stercoravium</name>
    <dbReference type="NCBI Taxonomy" id="2838697"/>
    <lineage>
        <taxon>Bacteria</taxon>
        <taxon>Bacillati</taxon>
        <taxon>Actinomycetota</taxon>
        <taxon>Actinomycetes</taxon>
        <taxon>Micrococcales</taxon>
        <taxon>Microbacteriaceae</taxon>
        <taxon>Microbacterium</taxon>
    </lineage>
</organism>
<evidence type="ECO:0000313" key="9">
    <source>
        <dbReference type="EMBL" id="HJA05306.1"/>
    </source>
</evidence>
<accession>A0A9D2H7V8</accession>
<evidence type="ECO:0000256" key="4">
    <source>
        <dbReference type="ARBA" id="ARBA00022989"/>
    </source>
</evidence>
<comment type="caution">
    <text evidence="9">The sequence shown here is derived from an EMBL/GenBank/DDBJ whole genome shotgun (WGS) entry which is preliminary data.</text>
</comment>
<proteinExistence type="predicted"/>
<dbReference type="GO" id="GO:0005886">
    <property type="term" value="C:plasma membrane"/>
    <property type="evidence" value="ECO:0007669"/>
    <property type="project" value="UniProtKB-SubCell"/>
</dbReference>
<keyword evidence="4 7" id="KW-1133">Transmembrane helix</keyword>
<dbReference type="InterPro" id="IPR027379">
    <property type="entry name" value="CLS_N"/>
</dbReference>
<keyword evidence="3 7" id="KW-0812">Transmembrane</keyword>
<dbReference type="Proteomes" id="UP000824220">
    <property type="component" value="Unassembled WGS sequence"/>
</dbReference>
<dbReference type="AlphaFoldDB" id="A0A9D2H7V8"/>
<evidence type="ECO:0000256" key="2">
    <source>
        <dbReference type="ARBA" id="ARBA00022475"/>
    </source>
</evidence>